<dbReference type="EMBL" id="FWEU01000003">
    <property type="protein sequence ID" value="SLM24833.1"/>
    <property type="molecule type" value="Genomic_DNA"/>
</dbReference>
<dbReference type="AlphaFoldDB" id="A0A1W1GZP5"/>
<gene>
    <name evidence="1" type="ORF">SAMN04488690_2560</name>
</gene>
<name>A0A1W1GZP5_9GAMM</name>
<dbReference type="RefSeq" id="WP_025878654.1">
    <property type="nucleotide sequence ID" value="NZ_CBCSJV010000028.1"/>
</dbReference>
<proteinExistence type="predicted"/>
<sequence>MQSKIQVTLYGALGSSPALQVPGLEGPVVAIQEATLRQLVSDLYTARSMLNPEQLDEARQELDRVVERWVDIHETLLLDVEVHGGR</sequence>
<evidence type="ECO:0000313" key="1">
    <source>
        <dbReference type="EMBL" id="SLM24833.1"/>
    </source>
</evidence>
<protein>
    <submittedName>
        <fullName evidence="1">Uncharacterized protein</fullName>
    </submittedName>
</protein>
<dbReference type="Proteomes" id="UP000191133">
    <property type="component" value="Unassembled WGS sequence"/>
</dbReference>
<accession>A0A1W1GZP5</accession>
<dbReference type="GeneID" id="64106348"/>
<evidence type="ECO:0000313" key="2">
    <source>
        <dbReference type="Proteomes" id="UP000191133"/>
    </source>
</evidence>
<reference evidence="2" key="1">
    <citation type="submission" date="2016-10" db="EMBL/GenBank/DDBJ databases">
        <authorList>
            <person name="Varghese N."/>
        </authorList>
    </citation>
    <scope>NUCLEOTIDE SEQUENCE [LARGE SCALE GENOMIC DNA]</scope>
    <source>
        <strain evidence="2">92MFCol6.1</strain>
    </source>
</reference>
<organism evidence="1 2">
    <name type="scientific">Stenotrophomonas indicatrix</name>
    <dbReference type="NCBI Taxonomy" id="2045451"/>
    <lineage>
        <taxon>Bacteria</taxon>
        <taxon>Pseudomonadati</taxon>
        <taxon>Pseudomonadota</taxon>
        <taxon>Gammaproteobacteria</taxon>
        <taxon>Lysobacterales</taxon>
        <taxon>Lysobacteraceae</taxon>
        <taxon>Stenotrophomonas</taxon>
    </lineage>
</organism>